<dbReference type="SUPFAM" id="SSF51905">
    <property type="entry name" value="FAD/NAD(P)-binding domain"/>
    <property type="match status" value="2"/>
</dbReference>
<keyword evidence="9" id="KW-0472">Membrane</keyword>
<proteinExistence type="inferred from homology"/>
<keyword evidence="11" id="KW-1185">Reference proteome</keyword>
<evidence type="ECO:0000256" key="1">
    <source>
        <dbReference type="ARBA" id="ARBA00004496"/>
    </source>
</evidence>
<comment type="subcellular location">
    <subcellularLocation>
        <location evidence="1 8">Cytoplasm</location>
    </subcellularLocation>
    <subcellularLocation>
        <location evidence="2">Golgi apparatus</location>
        <location evidence="2">trans-Golgi network</location>
    </subcellularLocation>
</comment>
<accession>A0AAR2L6G4</accession>
<reference evidence="10" key="3">
    <citation type="submission" date="2025-09" db="UniProtKB">
        <authorList>
            <consortium name="Ensembl"/>
        </authorList>
    </citation>
    <scope>IDENTIFICATION</scope>
</reference>
<dbReference type="InterPro" id="IPR018203">
    <property type="entry name" value="GDP_dissociation_inhibitor"/>
</dbReference>
<dbReference type="GO" id="GO:0005096">
    <property type="term" value="F:GTPase activator activity"/>
    <property type="evidence" value="ECO:0007669"/>
    <property type="project" value="UniProtKB-KW"/>
</dbReference>
<keyword evidence="5 8" id="KW-0963">Cytoplasm</keyword>
<name>A0AAR2L6G4_PYGNA</name>
<evidence type="ECO:0000256" key="4">
    <source>
        <dbReference type="ARBA" id="ARBA00022468"/>
    </source>
</evidence>
<comment type="function">
    <text evidence="8">Regulates the GDP/GTP exchange reaction of most RAB proteins by inhibiting the dissociation of GDP from them, and the subsequent binding of GTP.</text>
</comment>
<keyword evidence="9" id="KW-1133">Transmembrane helix</keyword>
<evidence type="ECO:0000256" key="8">
    <source>
        <dbReference type="RuleBase" id="RU363124"/>
    </source>
</evidence>
<dbReference type="GO" id="GO:0005794">
    <property type="term" value="C:Golgi apparatus"/>
    <property type="evidence" value="ECO:0007669"/>
    <property type="project" value="UniProtKB-SubCell"/>
</dbReference>
<dbReference type="AlphaFoldDB" id="A0AAR2L6G4"/>
<dbReference type="InterPro" id="IPR036188">
    <property type="entry name" value="FAD/NAD-bd_sf"/>
</dbReference>
<evidence type="ECO:0000256" key="5">
    <source>
        <dbReference type="ARBA" id="ARBA00022490"/>
    </source>
</evidence>
<dbReference type="GO" id="GO:0005093">
    <property type="term" value="F:Rab GDP-dissociation inhibitor activity"/>
    <property type="evidence" value="ECO:0007669"/>
    <property type="project" value="InterPro"/>
</dbReference>
<evidence type="ECO:0000256" key="6">
    <source>
        <dbReference type="ARBA" id="ARBA00023034"/>
    </source>
</evidence>
<dbReference type="PRINTS" id="PR00891">
    <property type="entry name" value="RABGDIREP"/>
</dbReference>
<dbReference type="FunFam" id="1.10.405.10:FF:000001">
    <property type="entry name" value="Rab GDP dissociation inhibitor"/>
    <property type="match status" value="1"/>
</dbReference>
<dbReference type="Gene3D" id="1.10.405.10">
    <property type="entry name" value="Guanine Nucleotide Dissociation Inhibitor, domain 1"/>
    <property type="match status" value="1"/>
</dbReference>
<evidence type="ECO:0000256" key="7">
    <source>
        <dbReference type="ARBA" id="ARBA00037119"/>
    </source>
</evidence>
<sequence length="486" mass="55150">YNRLSQRCHNGTVFAVTVLNRTISKPFHCRSPQECILSGLLSICGKKVLHIDQNPHYGGEGASISPLEELYKRFQVPGPPKGMGQGKEWTIDLIPKFLLSNEDICGRSLARQFMGILVIHCVLLLYVTGQLVKMLLYTEVTRYLDFKVVEGSYVYQAGKIHKVPVTEADTQASDLMGMFDKRRFRKLLLFVLNFDEHDPRTFLDMDPNRTTMRDVFRHFDLGTDAVEFTGHALALQSGDDYLDQPCLQTLKRIKLYSDSLARYDHSPYLYPLYGLGELPQGFARLSSQNGGKYLQNRKVDDIIIESGRVVGVKSHGEVFRCKQLLCDPSYAPGRVRKVGRVIRVICLLNHPIRNTHDAKSCHIIIPHTQVQRKSDIYVCMVSFGHNVAPEGKYIAVVSTNVETSNPEKEVQTGLALLEPIMQKFISITDLMVPTDDGRRSQIFVSRSYDATTHSETECEDIKDLFRHMTGAEFSFEDFQRDSEADD</sequence>
<dbReference type="FunFam" id="3.30.519.10:FF:000005">
    <property type="entry name" value="Rab GDP dissociation inhibitor"/>
    <property type="match status" value="1"/>
</dbReference>
<dbReference type="GO" id="GO:0015031">
    <property type="term" value="P:protein transport"/>
    <property type="evidence" value="ECO:0007669"/>
    <property type="project" value="InterPro"/>
</dbReference>
<dbReference type="Ensembl" id="ENSPNAT00000055785.1">
    <property type="protein sequence ID" value="ENSPNAP00000070247.1"/>
    <property type="gene ID" value="ENSPNAG00000021830.2"/>
</dbReference>
<organism evidence="10 11">
    <name type="scientific">Pygocentrus nattereri</name>
    <name type="common">Red-bellied piranha</name>
    <dbReference type="NCBI Taxonomy" id="42514"/>
    <lineage>
        <taxon>Eukaryota</taxon>
        <taxon>Metazoa</taxon>
        <taxon>Chordata</taxon>
        <taxon>Craniata</taxon>
        <taxon>Vertebrata</taxon>
        <taxon>Euteleostomi</taxon>
        <taxon>Actinopterygii</taxon>
        <taxon>Neopterygii</taxon>
        <taxon>Teleostei</taxon>
        <taxon>Ostariophysi</taxon>
        <taxon>Characiformes</taxon>
        <taxon>Characoidei</taxon>
        <taxon>Pygocentrus</taxon>
    </lineage>
</organism>
<dbReference type="GeneTree" id="ENSGT00950000182994"/>
<dbReference type="Gene3D" id="3.50.50.60">
    <property type="entry name" value="FAD/NAD(P)-binding domain"/>
    <property type="match status" value="2"/>
</dbReference>
<dbReference type="FunFam" id="3.50.50.60:FF:000158">
    <property type="entry name" value="Rab GDP dissociation inhibitor"/>
    <property type="match status" value="1"/>
</dbReference>
<evidence type="ECO:0000256" key="2">
    <source>
        <dbReference type="ARBA" id="ARBA00004601"/>
    </source>
</evidence>
<dbReference type="GO" id="GO:0007264">
    <property type="term" value="P:small GTPase-mediated signal transduction"/>
    <property type="evidence" value="ECO:0007669"/>
    <property type="project" value="InterPro"/>
</dbReference>
<dbReference type="Proteomes" id="UP001501920">
    <property type="component" value="Chromosome 21"/>
</dbReference>
<dbReference type="InterPro" id="IPR000806">
    <property type="entry name" value="RabGDI"/>
</dbReference>
<keyword evidence="6" id="KW-0333">Golgi apparatus</keyword>
<dbReference type="GO" id="GO:0016192">
    <property type="term" value="P:vesicle-mediated transport"/>
    <property type="evidence" value="ECO:0007669"/>
    <property type="project" value="TreeGrafter"/>
</dbReference>
<reference evidence="10 11" key="1">
    <citation type="submission" date="2020-10" db="EMBL/GenBank/DDBJ databases">
        <title>Pygocentrus nattereri (red-bellied piranha) genome, fPygNat1, primary haplotype.</title>
        <authorList>
            <person name="Myers G."/>
            <person name="Meyer A."/>
            <person name="Karagic N."/>
            <person name="Pippel M."/>
            <person name="Winkler S."/>
            <person name="Tracey A."/>
            <person name="Wood J."/>
            <person name="Formenti G."/>
            <person name="Howe K."/>
            <person name="Fedrigo O."/>
            <person name="Jarvis E.D."/>
        </authorList>
    </citation>
    <scope>NUCLEOTIDE SEQUENCE [LARGE SCALE GENOMIC DNA]</scope>
</reference>
<dbReference type="Pfam" id="PF00996">
    <property type="entry name" value="GDI"/>
    <property type="match status" value="2"/>
</dbReference>
<comment type="similarity">
    <text evidence="3 8">Belongs to the Rab GDI family.</text>
</comment>
<dbReference type="Gene3D" id="3.30.519.10">
    <property type="entry name" value="Guanine Nucleotide Dissociation Inhibitor, domain 2"/>
    <property type="match status" value="2"/>
</dbReference>
<keyword evidence="9" id="KW-0812">Transmembrane</keyword>
<dbReference type="PRINTS" id="PR00892">
    <property type="entry name" value="RABGDI"/>
</dbReference>
<evidence type="ECO:0000313" key="10">
    <source>
        <dbReference type="Ensembl" id="ENSPNAP00000070247.1"/>
    </source>
</evidence>
<evidence type="ECO:0000313" key="11">
    <source>
        <dbReference type="Proteomes" id="UP001501920"/>
    </source>
</evidence>
<evidence type="ECO:0000256" key="9">
    <source>
        <dbReference type="SAM" id="Phobius"/>
    </source>
</evidence>
<reference evidence="10" key="2">
    <citation type="submission" date="2025-08" db="UniProtKB">
        <authorList>
            <consortium name="Ensembl"/>
        </authorList>
    </citation>
    <scope>IDENTIFICATION</scope>
</reference>
<evidence type="ECO:0000256" key="3">
    <source>
        <dbReference type="ARBA" id="ARBA00005593"/>
    </source>
</evidence>
<comment type="function">
    <text evidence="7">Regulates the GDP/GTP exchange reaction of most Rab proteins by inhibiting the dissociation of GDP from them, and the subsequent binding of GTP to them. Promotes the dissociation of GDP-bound Rab proteins from the membrane and inhibits their activation. Promotes the dissociation of RAB1A, RAB3A, RAB5A and RAB10 from membranes.</text>
</comment>
<dbReference type="PANTHER" id="PTHR11787">
    <property type="entry name" value="RAB GDP-DISSOCIATION INHIBITOR"/>
    <property type="match status" value="1"/>
</dbReference>
<protein>
    <recommendedName>
        <fullName evidence="8">Rab GDP dissociation inhibitor</fullName>
    </recommendedName>
</protein>
<dbReference type="PANTHER" id="PTHR11787:SF3">
    <property type="entry name" value="RAB GDP DISSOCIATION INHIBITOR ALPHA"/>
    <property type="match status" value="1"/>
</dbReference>
<feature type="transmembrane region" description="Helical" evidence="9">
    <location>
        <begin position="116"/>
        <end position="137"/>
    </location>
</feature>
<keyword evidence="4 8" id="KW-0343">GTPase activation</keyword>